<dbReference type="EMBL" id="NGKA01000001">
    <property type="protein sequence ID" value="RSU15640.1"/>
    <property type="molecule type" value="Genomic_DNA"/>
</dbReference>
<gene>
    <name evidence="1" type="ORF">CBF29_00775</name>
</gene>
<evidence type="ECO:0000313" key="1">
    <source>
        <dbReference type="EMBL" id="RSU15640.1"/>
    </source>
</evidence>
<reference evidence="1 2" key="1">
    <citation type="submission" date="2017-05" db="EMBL/GenBank/DDBJ databases">
        <title>Vagococcus spp. assemblies.</title>
        <authorList>
            <person name="Gulvik C.A."/>
        </authorList>
    </citation>
    <scope>NUCLEOTIDE SEQUENCE [LARGE SCALE GENOMIC DNA]</scope>
    <source>
        <strain evidence="1 2">CCUG 51432</strain>
    </source>
</reference>
<dbReference type="RefSeq" id="WP_126806249.1">
    <property type="nucleotide sequence ID" value="NZ_NGKA01000001.1"/>
</dbReference>
<sequence>MNKFGDFKMDKFNRTNMTITALVIVIGILLGSMLVFRQKSVAAQLTMQSVISTLREEKEDAETDRVRKDITDLPGLYIGINPYTSEVKILRVEFLMSEGSYKTLFKIKAITDYSDEYRSNNGYFKKHYSSYEDELEGVVNASDRMIISNYQKIPEDNGTYFFNYEKSSSLRPTPGINLQGFLSIREKEGVIHYNLYFGDSDFYTFAKLDDKILIEEYDKWAEADIEGLVQELVMNTLQINTERSKDYVADLAKSLEKYQKKE</sequence>
<evidence type="ECO:0000313" key="2">
    <source>
        <dbReference type="Proteomes" id="UP000287605"/>
    </source>
</evidence>
<name>A0A430B5R0_9ENTE</name>
<organism evidence="1 2">
    <name type="scientific">Vagococcus elongatus</name>
    <dbReference type="NCBI Taxonomy" id="180344"/>
    <lineage>
        <taxon>Bacteria</taxon>
        <taxon>Bacillati</taxon>
        <taxon>Bacillota</taxon>
        <taxon>Bacilli</taxon>
        <taxon>Lactobacillales</taxon>
        <taxon>Enterococcaceae</taxon>
        <taxon>Vagococcus</taxon>
    </lineage>
</organism>
<keyword evidence="2" id="KW-1185">Reference proteome</keyword>
<dbReference type="AlphaFoldDB" id="A0A430B5R0"/>
<accession>A0A430B5R0</accession>
<protein>
    <submittedName>
        <fullName evidence="1">Uncharacterized protein</fullName>
    </submittedName>
</protein>
<comment type="caution">
    <text evidence="1">The sequence shown here is derived from an EMBL/GenBank/DDBJ whole genome shotgun (WGS) entry which is preliminary data.</text>
</comment>
<proteinExistence type="predicted"/>
<dbReference type="Proteomes" id="UP000287605">
    <property type="component" value="Unassembled WGS sequence"/>
</dbReference>